<organism evidence="4 5">
    <name type="scientific">Gimibacter soli</name>
    <dbReference type="NCBI Taxonomy" id="3024400"/>
    <lineage>
        <taxon>Bacteria</taxon>
        <taxon>Pseudomonadati</taxon>
        <taxon>Pseudomonadota</taxon>
        <taxon>Alphaproteobacteria</taxon>
        <taxon>Kordiimonadales</taxon>
        <taxon>Temperatibacteraceae</taxon>
        <taxon>Gimibacter</taxon>
    </lineage>
</organism>
<evidence type="ECO:0000313" key="4">
    <source>
        <dbReference type="EMBL" id="WCL54158.1"/>
    </source>
</evidence>
<reference evidence="4" key="1">
    <citation type="submission" date="2023-01" db="EMBL/GenBank/DDBJ databases">
        <title>The genome sequence of Kordiimonadaceae bacterium 6D33.</title>
        <authorList>
            <person name="Liu Y."/>
        </authorList>
    </citation>
    <scope>NUCLEOTIDE SEQUENCE</scope>
    <source>
        <strain evidence="4">6D33</strain>
    </source>
</reference>
<evidence type="ECO:0000256" key="1">
    <source>
        <dbReference type="ARBA" id="ARBA00008007"/>
    </source>
</evidence>
<keyword evidence="5" id="KW-1185">Reference proteome</keyword>
<dbReference type="Pfam" id="PF18912">
    <property type="entry name" value="DZR_2"/>
    <property type="match status" value="1"/>
</dbReference>
<dbReference type="SUPFAM" id="SSF53271">
    <property type="entry name" value="PRTase-like"/>
    <property type="match status" value="1"/>
</dbReference>
<dbReference type="InterPro" id="IPR044005">
    <property type="entry name" value="DZR_2"/>
</dbReference>
<dbReference type="EMBL" id="CP116805">
    <property type="protein sequence ID" value="WCL54158.1"/>
    <property type="molecule type" value="Genomic_DNA"/>
</dbReference>
<accession>A0AAE9XN98</accession>
<evidence type="ECO:0000313" key="5">
    <source>
        <dbReference type="Proteomes" id="UP001217500"/>
    </source>
</evidence>
<dbReference type="Pfam" id="PF00156">
    <property type="entry name" value="Pribosyltran"/>
    <property type="match status" value="1"/>
</dbReference>
<dbReference type="InterPro" id="IPR051910">
    <property type="entry name" value="ComF/GntX_DNA_util-trans"/>
</dbReference>
<feature type="domain" description="Double zinc ribbon" evidence="3">
    <location>
        <begin position="13"/>
        <end position="75"/>
    </location>
</feature>
<proteinExistence type="inferred from homology"/>
<dbReference type="AlphaFoldDB" id="A0AAE9XN98"/>
<dbReference type="InterPro" id="IPR029057">
    <property type="entry name" value="PRTase-like"/>
</dbReference>
<gene>
    <name evidence="4" type="ORF">PH603_00105</name>
</gene>
<dbReference type="RefSeq" id="WP_289503877.1">
    <property type="nucleotide sequence ID" value="NZ_CP116805.1"/>
</dbReference>
<dbReference type="InterPro" id="IPR000836">
    <property type="entry name" value="PRTase_dom"/>
</dbReference>
<evidence type="ECO:0000259" key="2">
    <source>
        <dbReference type="Pfam" id="PF00156"/>
    </source>
</evidence>
<dbReference type="CDD" id="cd06223">
    <property type="entry name" value="PRTases_typeI"/>
    <property type="match status" value="1"/>
</dbReference>
<feature type="domain" description="Phosphoribosyltransferase" evidence="2">
    <location>
        <begin position="203"/>
        <end position="246"/>
    </location>
</feature>
<dbReference type="PANTHER" id="PTHR47505:SF1">
    <property type="entry name" value="DNA UTILIZATION PROTEIN YHGH"/>
    <property type="match status" value="1"/>
</dbReference>
<dbReference type="KEGG" id="gso:PH603_00105"/>
<protein>
    <submittedName>
        <fullName evidence="4">ComF family protein</fullName>
    </submittedName>
</protein>
<evidence type="ECO:0000259" key="3">
    <source>
        <dbReference type="Pfam" id="PF18912"/>
    </source>
</evidence>
<name>A0AAE9XN98_9PROT</name>
<dbReference type="Gene3D" id="3.40.50.2020">
    <property type="match status" value="1"/>
</dbReference>
<dbReference type="Proteomes" id="UP001217500">
    <property type="component" value="Chromosome"/>
</dbReference>
<comment type="similarity">
    <text evidence="1">Belongs to the ComF/GntX family.</text>
</comment>
<sequence length="266" mass="28022">MIAQSRAALRRLADLLMPPRCPACGDVIGAHGGLCATCWGRVGRIDGPVCACCGHPFDTALPGVHLPGSLCAACLAARPRFDWVRAACAYDGLARHMVLALKHGDGLDGAMAMARLMKTALDTQDCGHAIEVIIPVPLHGKRLFRRRYNQSHVLAKALGQLTGLPVMPQLLHRVRATESQGGLGRKARFRNVKGAFRVVEGGAAALKGRHVLLVDDVLTTGATVSACAGALKRAGAASVGVLTFARVDPTRVGRMTDNITLSSTDL</sequence>
<dbReference type="PANTHER" id="PTHR47505">
    <property type="entry name" value="DNA UTILIZATION PROTEIN YHGH"/>
    <property type="match status" value="1"/>
</dbReference>